<evidence type="ECO:0000313" key="3">
    <source>
        <dbReference type="EMBL" id="KAL1649432.1"/>
    </source>
</evidence>
<evidence type="ECO:0000256" key="1">
    <source>
        <dbReference type="SAM" id="Coils"/>
    </source>
</evidence>
<evidence type="ECO:0000256" key="2">
    <source>
        <dbReference type="SAM" id="MobiDB-lite"/>
    </source>
</evidence>
<keyword evidence="4" id="KW-1185">Reference proteome</keyword>
<accession>A0ABR3U256</accession>
<sequence length="434" mass="46409">MASPSSPSSTKRDNSNKKFQVSNVPVVLEWQDNEDDDDEHRHHLGHTLPLTLDAKLDTTNATASFKLRIVLSLKGAAKRVPLYLFIPPDAIASVTSSPTAPSPITATLLNTRKRPTTTTSASTPTSITHLTFTLTTPPLLIGPSPSPPAPQTGPSARALQALRTLVLCPCPTALSLSLHFRRPGIPDAFVAAIVASAGGSSPSDCEGDRRPRKKVSGGRTQMAGDTKTVTLEIAGYEWSRGVDERVALLSGQLEALKKVIVGGGASAVATADAAAAAATPSTASEDDASEVAAAAAAAKPPSDTAADDVCTRLARLESEMAAVRADVAAANTRWEELAEQLREQRKEDLEQLREQGKQDLENMRWSIMEDMEDLLAQSRGEVVDEAECRMEDRFVTAKEELREAVEEECENAEERIKELLSSGAAGVYFEFPKS</sequence>
<dbReference type="Proteomes" id="UP001521184">
    <property type="component" value="Unassembled WGS sequence"/>
</dbReference>
<name>A0ABR3U256_9PEZI</name>
<evidence type="ECO:0000313" key="4">
    <source>
        <dbReference type="Proteomes" id="UP001521184"/>
    </source>
</evidence>
<dbReference type="SUPFAM" id="SSF58113">
    <property type="entry name" value="Apolipoprotein A-I"/>
    <property type="match status" value="1"/>
</dbReference>
<keyword evidence="1" id="KW-0175">Coiled coil</keyword>
<feature type="region of interest" description="Disordered" evidence="2">
    <location>
        <begin position="198"/>
        <end position="222"/>
    </location>
</feature>
<comment type="caution">
    <text evidence="3">The sequence shown here is derived from an EMBL/GenBank/DDBJ whole genome shotgun (WGS) entry which is preliminary data.</text>
</comment>
<dbReference type="EMBL" id="JAKEKT020000006">
    <property type="protein sequence ID" value="KAL1649432.1"/>
    <property type="molecule type" value="Genomic_DNA"/>
</dbReference>
<reference evidence="3 4" key="1">
    <citation type="journal article" date="2023" name="Plant Dis.">
        <title>First Report of Diplodia intermedia Causing Canker and Dieback Diseases on Apple Trees in Canada.</title>
        <authorList>
            <person name="Ellouze W."/>
            <person name="Ilyukhin E."/>
            <person name="Sulman M."/>
            <person name="Ali S."/>
        </authorList>
    </citation>
    <scope>NUCLEOTIDE SEQUENCE [LARGE SCALE GENOMIC DNA]</scope>
    <source>
        <strain evidence="3 4">M45-28</strain>
    </source>
</reference>
<protein>
    <submittedName>
        <fullName evidence="3">Uncharacterized protein</fullName>
    </submittedName>
</protein>
<gene>
    <name evidence="3" type="ORF">SLS58_001487</name>
</gene>
<feature type="region of interest" description="Disordered" evidence="2">
    <location>
        <begin position="1"/>
        <end position="24"/>
    </location>
</feature>
<proteinExistence type="predicted"/>
<feature type="coiled-coil region" evidence="1">
    <location>
        <begin position="313"/>
        <end position="358"/>
    </location>
</feature>
<feature type="coiled-coil region" evidence="1">
    <location>
        <begin position="395"/>
        <end position="422"/>
    </location>
</feature>
<organism evidence="3 4">
    <name type="scientific">Diplodia intermedia</name>
    <dbReference type="NCBI Taxonomy" id="856260"/>
    <lineage>
        <taxon>Eukaryota</taxon>
        <taxon>Fungi</taxon>
        <taxon>Dikarya</taxon>
        <taxon>Ascomycota</taxon>
        <taxon>Pezizomycotina</taxon>
        <taxon>Dothideomycetes</taxon>
        <taxon>Dothideomycetes incertae sedis</taxon>
        <taxon>Botryosphaeriales</taxon>
        <taxon>Botryosphaeriaceae</taxon>
        <taxon>Diplodia</taxon>
    </lineage>
</organism>